<gene>
    <name evidence="1" type="ORF">PWB86_09800</name>
</gene>
<dbReference type="SUPFAM" id="SSF57783">
    <property type="entry name" value="Zinc beta-ribbon"/>
    <property type="match status" value="1"/>
</dbReference>
<evidence type="ECO:0000313" key="2">
    <source>
        <dbReference type="Proteomes" id="UP001214131"/>
    </source>
</evidence>
<protein>
    <recommendedName>
        <fullName evidence="3">DNA primase</fullName>
    </recommendedName>
</protein>
<dbReference type="AlphaFoldDB" id="A0ABD7X920"/>
<evidence type="ECO:0000313" key="1">
    <source>
        <dbReference type="EMBL" id="WEA58292.1"/>
    </source>
</evidence>
<sequence>MINAHDIKDMLTADDIFRLLEELGVEPIDKNDRFECLTLCHGGDSHKLFYYKDSKKFMCFTNCGSMDIFSFIEKILNRSFYESVKYVQSYFNLYGNAKFVSEDIDNPVRLLKKPEIKRPEIKILNDNIMDSYYEKYYQGWINEGISIDIMKKFDVRYSILDNQIIVPHRNEKGQLIGVRARNLNQDQIDMGRKYIPVFYKGNSLKYPTGENLFGLNVNKEAINRSHKIVLFEAEKSVMKLASCGLNIGVGLNGSHLGEGQKRLLDDLDVNEIIVALDKEYQKSDTKQSAAYAMKIASIFKPLTNKFNVSVLWDRDGLLEEKDSPIDKGVDVFKKLYKERIYL</sequence>
<dbReference type="RefSeq" id="WP_275000739.1">
    <property type="nucleotide sequence ID" value="NZ_CP118742.1"/>
</dbReference>
<dbReference type="Proteomes" id="UP001214131">
    <property type="component" value="Plasmid unnamed3"/>
</dbReference>
<dbReference type="Gene3D" id="3.90.580.10">
    <property type="entry name" value="Zinc finger, CHC2-type domain"/>
    <property type="match status" value="1"/>
</dbReference>
<dbReference type="EMBL" id="CP118742">
    <property type="protein sequence ID" value="WEA58292.1"/>
    <property type="molecule type" value="Genomic_DNA"/>
</dbReference>
<geneLocation type="plasmid" evidence="1 2">
    <name>unnamed3</name>
</geneLocation>
<organism evidence="1 2">
    <name type="scientific">Pediococcus pentosaceus</name>
    <dbReference type="NCBI Taxonomy" id="1255"/>
    <lineage>
        <taxon>Bacteria</taxon>
        <taxon>Bacillati</taxon>
        <taxon>Bacillota</taxon>
        <taxon>Bacilli</taxon>
        <taxon>Lactobacillales</taxon>
        <taxon>Lactobacillaceae</taxon>
        <taxon>Pediococcus</taxon>
    </lineage>
</organism>
<keyword evidence="1" id="KW-0614">Plasmid</keyword>
<reference evidence="1 2" key="1">
    <citation type="submission" date="2023-02" db="EMBL/GenBank/DDBJ databases">
        <title>Comparative genomics and fermentation flavor characterization of five lactic acid bacteria reveal flavor biosynthesis metabolic pathways in fermented muskmelon puree.</title>
        <authorList>
            <person name="Yuan L."/>
            <person name="Li M."/>
            <person name="Xu X."/>
            <person name="Lao F."/>
            <person name="Wu J."/>
        </authorList>
    </citation>
    <scope>NUCLEOTIDE SEQUENCE [LARGE SCALE GENOMIC DNA]</scope>
    <source>
        <strain evidence="1 2">Ca-4</strain>
        <plasmid evidence="1 2">unnamed3</plasmid>
    </source>
</reference>
<proteinExistence type="predicted"/>
<name>A0ABD7X920_PEDPE</name>
<dbReference type="InterPro" id="IPR036977">
    <property type="entry name" value="DNA_primase_Znf_CHC2"/>
</dbReference>
<accession>A0ABD7X920</accession>
<evidence type="ECO:0008006" key="3">
    <source>
        <dbReference type="Google" id="ProtNLM"/>
    </source>
</evidence>
<dbReference type="SUPFAM" id="SSF56731">
    <property type="entry name" value="DNA primase core"/>
    <property type="match status" value="1"/>
</dbReference>
<dbReference type="Gene3D" id="3.40.1360.10">
    <property type="match status" value="1"/>
</dbReference>